<dbReference type="RefSeq" id="WP_274053927.1">
    <property type="nucleotide sequence ID" value="NZ_CP059693.1"/>
</dbReference>
<protein>
    <submittedName>
        <fullName evidence="2">Uncharacterized protein</fullName>
    </submittedName>
</protein>
<dbReference type="Proteomes" id="UP001215231">
    <property type="component" value="Chromosome"/>
</dbReference>
<sequence length="464" mass="48971">MGFFRSVWQDSQPLKRRVASHVAGTAFSGKAADAGPDVSQEFSSNRIQEADHVSDTKHKQVSGPSAALDSPTVESVVSAEHSGHGPQKVSQQQDSVSFGTTANGRTSALVEESLPVDPIVTERLAPGHVFDDILSSVNLVSLKYGLVTGEDVNRAASQDTEIRVPEQSSFVHAASVFSRDLMDLSVRADERNFQHDFGDLDTSRASGLDTPSEYLPGDSALLTPFAPFNAALHAGMQQAPQAVLSGEKKPANAGRGADKPQTGCLPKANAAEKMPATSGEEVLSRALLSPGEKVASRPPQPDGPLLSEHQRYLYKQKHFQQRRQQSKQHPQTLALADAKAQKEQTAQVAGQGAEPLQNAPGGQALPDSPAAAPLSLPANAAPADKAGGDKSGADQALAAFNALSALARQTGKGEQKAEKAADNSVHIGRIDVRVTADEAVKKTVAEQPPTPAAGWASRHYLRRV</sequence>
<feature type="compositionally biased region" description="Basic residues" evidence="1">
    <location>
        <begin position="317"/>
        <end position="326"/>
    </location>
</feature>
<accession>A0ABY7VLI1</accession>
<feature type="region of interest" description="Disordered" evidence="1">
    <location>
        <begin position="317"/>
        <end position="392"/>
    </location>
</feature>
<evidence type="ECO:0000313" key="3">
    <source>
        <dbReference type="Proteomes" id="UP001215231"/>
    </source>
</evidence>
<feature type="region of interest" description="Disordered" evidence="1">
    <location>
        <begin position="241"/>
        <end position="282"/>
    </location>
</feature>
<name>A0ABY7VLI1_9GAMM</name>
<feature type="compositionally biased region" description="Polar residues" evidence="1">
    <location>
        <begin position="88"/>
        <end position="99"/>
    </location>
</feature>
<organism evidence="2 3">
    <name type="scientific">Thalassomonas haliotis</name>
    <dbReference type="NCBI Taxonomy" id="485448"/>
    <lineage>
        <taxon>Bacteria</taxon>
        <taxon>Pseudomonadati</taxon>
        <taxon>Pseudomonadota</taxon>
        <taxon>Gammaproteobacteria</taxon>
        <taxon>Alteromonadales</taxon>
        <taxon>Colwelliaceae</taxon>
        <taxon>Thalassomonas</taxon>
    </lineage>
</organism>
<evidence type="ECO:0000313" key="2">
    <source>
        <dbReference type="EMBL" id="WDE13542.1"/>
    </source>
</evidence>
<gene>
    <name evidence="2" type="ORF">H3N35_08945</name>
</gene>
<dbReference type="EMBL" id="CP059693">
    <property type="protein sequence ID" value="WDE13542.1"/>
    <property type="molecule type" value="Genomic_DNA"/>
</dbReference>
<reference evidence="2 3" key="1">
    <citation type="journal article" date="2022" name="Mar. Drugs">
        <title>Bioassay-Guided Fractionation Leads to the Detection of Cholic Acid Generated by the Rare Thalassomonas sp.</title>
        <authorList>
            <person name="Pheiffer F."/>
            <person name="Schneider Y.K."/>
            <person name="Hansen E.H."/>
            <person name="Andersen J.H."/>
            <person name="Isaksson J."/>
            <person name="Busche T."/>
            <person name="R C."/>
            <person name="Kalinowski J."/>
            <person name="Zyl L.V."/>
            <person name="Trindade M."/>
        </authorList>
    </citation>
    <scope>NUCLEOTIDE SEQUENCE [LARGE SCALE GENOMIC DNA]</scope>
    <source>
        <strain evidence="2 3">A5K-61T</strain>
    </source>
</reference>
<evidence type="ECO:0000256" key="1">
    <source>
        <dbReference type="SAM" id="MobiDB-lite"/>
    </source>
</evidence>
<proteinExistence type="predicted"/>
<keyword evidence="3" id="KW-1185">Reference proteome</keyword>
<feature type="compositionally biased region" description="Basic and acidic residues" evidence="1">
    <location>
        <begin position="48"/>
        <end position="58"/>
    </location>
</feature>
<feature type="compositionally biased region" description="Low complexity" evidence="1">
    <location>
        <begin position="364"/>
        <end position="384"/>
    </location>
</feature>
<feature type="region of interest" description="Disordered" evidence="1">
    <location>
        <begin position="26"/>
        <end position="99"/>
    </location>
</feature>